<organism evidence="9 10">
    <name type="scientific">Scyliorhinus torazame</name>
    <name type="common">Cloudy catshark</name>
    <name type="synonym">Catulus torazame</name>
    <dbReference type="NCBI Taxonomy" id="75743"/>
    <lineage>
        <taxon>Eukaryota</taxon>
        <taxon>Metazoa</taxon>
        <taxon>Chordata</taxon>
        <taxon>Craniata</taxon>
        <taxon>Vertebrata</taxon>
        <taxon>Chondrichthyes</taxon>
        <taxon>Elasmobranchii</taxon>
        <taxon>Galeomorphii</taxon>
        <taxon>Galeoidea</taxon>
        <taxon>Carcharhiniformes</taxon>
        <taxon>Scyliorhinidae</taxon>
        <taxon>Scyliorhinus</taxon>
    </lineage>
</organism>
<evidence type="ECO:0000256" key="1">
    <source>
        <dbReference type="ARBA" id="ARBA00004167"/>
    </source>
</evidence>
<dbReference type="Proteomes" id="UP000288216">
    <property type="component" value="Unassembled WGS sequence"/>
</dbReference>
<keyword evidence="3" id="KW-0479">Metal-binding</keyword>
<dbReference type="PANTHER" id="PTHR14402:SF8">
    <property type="entry name" value="RECEPTOR-TRANSPORTING PROTEIN 4"/>
    <property type="match status" value="1"/>
</dbReference>
<dbReference type="AlphaFoldDB" id="A0A401NRH5"/>
<dbReference type="Pfam" id="PF13695">
    <property type="entry name" value="Zn_ribbon_3CxxC"/>
    <property type="match status" value="1"/>
</dbReference>
<dbReference type="GO" id="GO:0051205">
    <property type="term" value="P:protein insertion into membrane"/>
    <property type="evidence" value="ECO:0007669"/>
    <property type="project" value="TreeGrafter"/>
</dbReference>
<accession>A0A401NRH5</accession>
<dbReference type="OMA" id="LMREVKP"/>
<keyword evidence="4" id="KW-0863">Zinc-finger</keyword>
<evidence type="ECO:0000313" key="9">
    <source>
        <dbReference type="EMBL" id="GCB63475.1"/>
    </source>
</evidence>
<dbReference type="PANTHER" id="PTHR14402">
    <property type="entry name" value="RECEPTOR TRANSPORTING PROTEIN"/>
    <property type="match status" value="1"/>
</dbReference>
<evidence type="ECO:0000256" key="4">
    <source>
        <dbReference type="ARBA" id="ARBA00022771"/>
    </source>
</evidence>
<dbReference type="InterPro" id="IPR026096">
    <property type="entry name" value="R-trans_p"/>
</dbReference>
<dbReference type="GO" id="GO:0031849">
    <property type="term" value="F:olfactory receptor binding"/>
    <property type="evidence" value="ECO:0007669"/>
    <property type="project" value="TreeGrafter"/>
</dbReference>
<dbReference type="GO" id="GO:0016020">
    <property type="term" value="C:membrane"/>
    <property type="evidence" value="ECO:0007669"/>
    <property type="project" value="UniProtKB-SubCell"/>
</dbReference>
<evidence type="ECO:0000256" key="3">
    <source>
        <dbReference type="ARBA" id="ARBA00022723"/>
    </source>
</evidence>
<keyword evidence="5" id="KW-0862">Zinc</keyword>
<protein>
    <recommendedName>
        <fullName evidence="8">3CxxC-type domain-containing protein</fullName>
    </recommendedName>
</protein>
<keyword evidence="7" id="KW-0472">Membrane</keyword>
<dbReference type="STRING" id="75743.A0A401NRH5"/>
<sequence>MNSSWIQLFNCKVSDLAYSDSWTITQDDHLPPQHAPVGWNWYRTSSFARFYCSTCSNKWASARALILFNMRLQNGTGVVKVRFFKQQCRRDHEDEVGFVEPSFNEENIKQVLGRLMTKILQRCYKEYVGEGTAFFGRDNYLDGPHERRHCEACSLGICNQDN</sequence>
<name>A0A401NRH5_SCYTO</name>
<dbReference type="GO" id="GO:0006612">
    <property type="term" value="P:protein targeting to membrane"/>
    <property type="evidence" value="ECO:0007669"/>
    <property type="project" value="TreeGrafter"/>
</dbReference>
<evidence type="ECO:0000256" key="7">
    <source>
        <dbReference type="ARBA" id="ARBA00023136"/>
    </source>
</evidence>
<feature type="domain" description="3CxxC-type" evidence="8">
    <location>
        <begin position="45"/>
        <end position="156"/>
    </location>
</feature>
<dbReference type="GO" id="GO:0008270">
    <property type="term" value="F:zinc ion binding"/>
    <property type="evidence" value="ECO:0007669"/>
    <property type="project" value="UniProtKB-KW"/>
</dbReference>
<evidence type="ECO:0000313" key="10">
    <source>
        <dbReference type="Proteomes" id="UP000288216"/>
    </source>
</evidence>
<dbReference type="OrthoDB" id="8121437at2759"/>
<evidence type="ECO:0000256" key="2">
    <source>
        <dbReference type="ARBA" id="ARBA00022692"/>
    </source>
</evidence>
<proteinExistence type="predicted"/>
<evidence type="ECO:0000256" key="5">
    <source>
        <dbReference type="ARBA" id="ARBA00022833"/>
    </source>
</evidence>
<keyword evidence="10" id="KW-1185">Reference proteome</keyword>
<evidence type="ECO:0000256" key="6">
    <source>
        <dbReference type="ARBA" id="ARBA00022989"/>
    </source>
</evidence>
<keyword evidence="6" id="KW-1133">Transmembrane helix</keyword>
<keyword evidence="2" id="KW-0812">Transmembrane</keyword>
<gene>
    <name evidence="9" type="ORF">scyTo_0013208</name>
</gene>
<dbReference type="SMART" id="SM01328">
    <property type="entry name" value="zf-3CxxC"/>
    <property type="match status" value="1"/>
</dbReference>
<evidence type="ECO:0000259" key="8">
    <source>
        <dbReference type="SMART" id="SM01328"/>
    </source>
</evidence>
<comment type="subcellular location">
    <subcellularLocation>
        <location evidence="1">Membrane</location>
        <topology evidence="1">Single-pass membrane protein</topology>
    </subcellularLocation>
</comment>
<dbReference type="InterPro" id="IPR027377">
    <property type="entry name" value="ZAR1/RTP1-5-like_Znf-3CxxC"/>
</dbReference>
<reference evidence="9 10" key="1">
    <citation type="journal article" date="2018" name="Nat. Ecol. Evol.">
        <title>Shark genomes provide insights into elasmobranch evolution and the origin of vertebrates.</title>
        <authorList>
            <person name="Hara Y"/>
            <person name="Yamaguchi K"/>
            <person name="Onimaru K"/>
            <person name="Kadota M"/>
            <person name="Koyanagi M"/>
            <person name="Keeley SD"/>
            <person name="Tatsumi K"/>
            <person name="Tanaka K"/>
            <person name="Motone F"/>
            <person name="Kageyama Y"/>
            <person name="Nozu R"/>
            <person name="Adachi N"/>
            <person name="Nishimura O"/>
            <person name="Nakagawa R"/>
            <person name="Tanegashima C"/>
            <person name="Kiyatake I"/>
            <person name="Matsumoto R"/>
            <person name="Murakumo K"/>
            <person name="Nishida K"/>
            <person name="Terakita A"/>
            <person name="Kuratani S"/>
            <person name="Sato K"/>
            <person name="Hyodo S Kuraku.S."/>
        </authorList>
    </citation>
    <scope>NUCLEOTIDE SEQUENCE [LARGE SCALE GENOMIC DNA]</scope>
</reference>
<comment type="caution">
    <text evidence="9">The sequence shown here is derived from an EMBL/GenBank/DDBJ whole genome shotgun (WGS) entry which is preliminary data.</text>
</comment>
<dbReference type="EMBL" id="BFAA01006660">
    <property type="protein sequence ID" value="GCB63475.1"/>
    <property type="molecule type" value="Genomic_DNA"/>
</dbReference>